<accession>A0A563VWH2</accession>
<feature type="domain" description="Dihydroorotase catalytic" evidence="2">
    <location>
        <begin position="68"/>
        <end position="236"/>
    </location>
</feature>
<dbReference type="Proteomes" id="UP000320055">
    <property type="component" value="Unassembled WGS sequence"/>
</dbReference>
<dbReference type="RefSeq" id="WP_246142019.1">
    <property type="nucleotide sequence ID" value="NZ_LR214104.1"/>
</dbReference>
<dbReference type="InterPro" id="IPR050138">
    <property type="entry name" value="DHOase/Allantoinase_Hydrolase"/>
</dbReference>
<dbReference type="EMBL" id="CAACVJ010000299">
    <property type="protein sequence ID" value="VEP15761.1"/>
    <property type="molecule type" value="Genomic_DNA"/>
</dbReference>
<proteinExistence type="predicted"/>
<evidence type="ECO:0000256" key="1">
    <source>
        <dbReference type="ARBA" id="ARBA00022975"/>
    </source>
</evidence>
<dbReference type="GO" id="GO:0006145">
    <property type="term" value="P:purine nucleobase catabolic process"/>
    <property type="evidence" value="ECO:0007669"/>
    <property type="project" value="TreeGrafter"/>
</dbReference>
<dbReference type="SUPFAM" id="SSF51338">
    <property type="entry name" value="Composite domain of metallo-dependent hydrolases"/>
    <property type="match status" value="1"/>
</dbReference>
<keyword evidence="4" id="KW-1185">Reference proteome</keyword>
<dbReference type="CDD" id="cd01317">
    <property type="entry name" value="DHOase_IIa"/>
    <property type="match status" value="1"/>
</dbReference>
<dbReference type="Gene3D" id="3.20.20.140">
    <property type="entry name" value="Metal-dependent hydrolases"/>
    <property type="match status" value="1"/>
</dbReference>
<dbReference type="InterPro" id="IPR024403">
    <property type="entry name" value="DHOase_cat"/>
</dbReference>
<dbReference type="InterPro" id="IPR004722">
    <property type="entry name" value="DHOase"/>
</dbReference>
<dbReference type="GO" id="GO:0046872">
    <property type="term" value="F:metal ion binding"/>
    <property type="evidence" value="ECO:0007669"/>
    <property type="project" value="InterPro"/>
</dbReference>
<dbReference type="NCBIfam" id="NF005614">
    <property type="entry name" value="PRK07369.1"/>
    <property type="match status" value="1"/>
</dbReference>
<dbReference type="Gene3D" id="2.30.40.10">
    <property type="entry name" value="Urease, subunit C, domain 1"/>
    <property type="match status" value="1"/>
</dbReference>
<dbReference type="AlphaFoldDB" id="A0A563VWH2"/>
<dbReference type="SUPFAM" id="SSF51556">
    <property type="entry name" value="Metallo-dependent hydrolases"/>
    <property type="match status" value="1"/>
</dbReference>
<gene>
    <name evidence="3" type="primary">pyrC</name>
    <name evidence="3" type="ORF">H1P_3680003</name>
</gene>
<evidence type="ECO:0000313" key="4">
    <source>
        <dbReference type="Proteomes" id="UP000320055"/>
    </source>
</evidence>
<organism evidence="3 4">
    <name type="scientific">Hyella patelloides LEGE 07179</name>
    <dbReference type="NCBI Taxonomy" id="945734"/>
    <lineage>
        <taxon>Bacteria</taxon>
        <taxon>Bacillati</taxon>
        <taxon>Cyanobacteriota</taxon>
        <taxon>Cyanophyceae</taxon>
        <taxon>Pleurocapsales</taxon>
        <taxon>Hyellaceae</taxon>
        <taxon>Hyella</taxon>
    </lineage>
</organism>
<dbReference type="PANTHER" id="PTHR43668">
    <property type="entry name" value="ALLANTOINASE"/>
    <property type="match status" value="1"/>
</dbReference>
<evidence type="ECO:0000313" key="3">
    <source>
        <dbReference type="EMBL" id="VEP15761.1"/>
    </source>
</evidence>
<dbReference type="InterPro" id="IPR032466">
    <property type="entry name" value="Metal_Hydrolase"/>
</dbReference>
<dbReference type="NCBIfam" id="TIGR00857">
    <property type="entry name" value="pyrC_multi"/>
    <property type="match status" value="1"/>
</dbReference>
<dbReference type="GO" id="GO:0004151">
    <property type="term" value="F:dihydroorotase activity"/>
    <property type="evidence" value="ECO:0007669"/>
    <property type="project" value="InterPro"/>
</dbReference>
<evidence type="ECO:0000259" key="2">
    <source>
        <dbReference type="Pfam" id="PF12890"/>
    </source>
</evidence>
<dbReference type="PANTHER" id="PTHR43668:SF2">
    <property type="entry name" value="ALLANTOINASE"/>
    <property type="match status" value="1"/>
</dbReference>
<dbReference type="GO" id="GO:0004038">
    <property type="term" value="F:allantoinase activity"/>
    <property type="evidence" value="ECO:0007669"/>
    <property type="project" value="TreeGrafter"/>
</dbReference>
<keyword evidence="1" id="KW-0665">Pyrimidine biosynthesis</keyword>
<protein>
    <submittedName>
        <fullName evidence="3">Putative dihydroorotase-like protein</fullName>
    </submittedName>
</protein>
<dbReference type="Pfam" id="PF12890">
    <property type="entry name" value="DHOase"/>
    <property type="match status" value="1"/>
</dbReference>
<dbReference type="GO" id="GO:0005737">
    <property type="term" value="C:cytoplasm"/>
    <property type="evidence" value="ECO:0007669"/>
    <property type="project" value="TreeGrafter"/>
</dbReference>
<dbReference type="GO" id="GO:0006221">
    <property type="term" value="P:pyrimidine nucleotide biosynthetic process"/>
    <property type="evidence" value="ECO:0007669"/>
    <property type="project" value="UniProtKB-KW"/>
</dbReference>
<reference evidence="3 4" key="1">
    <citation type="submission" date="2019-01" db="EMBL/GenBank/DDBJ databases">
        <authorList>
            <person name="Brito A."/>
        </authorList>
    </citation>
    <scope>NUCLEOTIDE SEQUENCE [LARGE SCALE GENOMIC DNA]</scope>
    <source>
        <strain evidence="3">1</strain>
    </source>
</reference>
<dbReference type="InterPro" id="IPR011059">
    <property type="entry name" value="Metal-dep_hydrolase_composite"/>
</dbReference>
<name>A0A563VWH2_9CYAN</name>
<sequence length="436" mass="48028">MSSNLDLCPMNGESTILLQQVRIIDSAEAKDWISDVLIVNGQIQLVKTQIINYPSNTQIIPGENLILGTGLVDLYSHSGEPGYEARETLLSLAASAAAGGFIEVAVLPDTTPCIDNPETLTALQQKVSQLPNITQQPLSQLNFWTTFALGQNTKQMSELGELSSQTIGFTEQLNFSDLFLFKQALEYLQPLKKPIAVDVSQNQLTNDGFIREGAQSIRYGLLGNPAYSEASAIAAILEIIASLETPVHIMRVSTARGVELIADAKQRGVPVTASTTWMHLLFSTQDQANYNPNLRLEPPLGNFSDLKALQQGIKEGIIDAIAIDHQAYTYEEKTVPFALAPPGVIGLELALPILWQKLVTTKIISPIQLWQALSLKPRRCLQQKSLSINKSHTSDLILFNSQKIWQVNIQNIHSLGANTPWWNQEIIGKVIQWNSL</sequence>